<feature type="region of interest" description="Disordered" evidence="1">
    <location>
        <begin position="921"/>
        <end position="1151"/>
    </location>
</feature>
<feature type="compositionally biased region" description="Polar residues" evidence="1">
    <location>
        <begin position="1101"/>
        <end position="1113"/>
    </location>
</feature>
<organism evidence="3 4">
    <name type="scientific">Solanum bulbocastanum</name>
    <name type="common">Wild potato</name>
    <dbReference type="NCBI Taxonomy" id="147425"/>
    <lineage>
        <taxon>Eukaryota</taxon>
        <taxon>Viridiplantae</taxon>
        <taxon>Streptophyta</taxon>
        <taxon>Embryophyta</taxon>
        <taxon>Tracheophyta</taxon>
        <taxon>Spermatophyta</taxon>
        <taxon>Magnoliopsida</taxon>
        <taxon>eudicotyledons</taxon>
        <taxon>Gunneridae</taxon>
        <taxon>Pentapetalae</taxon>
        <taxon>asterids</taxon>
        <taxon>lamiids</taxon>
        <taxon>Solanales</taxon>
        <taxon>Solanaceae</taxon>
        <taxon>Solanoideae</taxon>
        <taxon>Solaneae</taxon>
        <taxon>Solanum</taxon>
    </lineage>
</organism>
<keyword evidence="2" id="KW-1133">Transmembrane helix</keyword>
<feature type="compositionally biased region" description="Polar residues" evidence="1">
    <location>
        <begin position="1123"/>
        <end position="1135"/>
    </location>
</feature>
<feature type="compositionally biased region" description="Low complexity" evidence="1">
    <location>
        <begin position="987"/>
        <end position="1002"/>
    </location>
</feature>
<feature type="compositionally biased region" description="Polar residues" evidence="1">
    <location>
        <begin position="613"/>
        <end position="635"/>
    </location>
</feature>
<feature type="compositionally biased region" description="Basic and acidic residues" evidence="1">
    <location>
        <begin position="396"/>
        <end position="414"/>
    </location>
</feature>
<feature type="region of interest" description="Disordered" evidence="1">
    <location>
        <begin position="613"/>
        <end position="657"/>
    </location>
</feature>
<evidence type="ECO:0000256" key="1">
    <source>
        <dbReference type="SAM" id="MobiDB-lite"/>
    </source>
</evidence>
<feature type="compositionally biased region" description="Basic and acidic residues" evidence="1">
    <location>
        <begin position="875"/>
        <end position="887"/>
    </location>
</feature>
<feature type="compositionally biased region" description="Basic and acidic residues" evidence="1">
    <location>
        <begin position="1136"/>
        <end position="1151"/>
    </location>
</feature>
<feature type="compositionally biased region" description="Polar residues" evidence="1">
    <location>
        <begin position="1080"/>
        <end position="1094"/>
    </location>
</feature>
<evidence type="ECO:0000313" key="4">
    <source>
        <dbReference type="Proteomes" id="UP001371456"/>
    </source>
</evidence>
<feature type="compositionally biased region" description="Polar residues" evidence="1">
    <location>
        <begin position="802"/>
        <end position="820"/>
    </location>
</feature>
<feature type="compositionally biased region" description="Low complexity" evidence="1">
    <location>
        <begin position="841"/>
        <end position="851"/>
    </location>
</feature>
<name>A0AAN8TLK1_SOLBU</name>
<feature type="transmembrane region" description="Helical" evidence="2">
    <location>
        <begin position="53"/>
        <end position="74"/>
    </location>
</feature>
<feature type="compositionally biased region" description="Polar residues" evidence="1">
    <location>
        <begin position="852"/>
        <end position="874"/>
    </location>
</feature>
<accession>A0AAN8TLK1</accession>
<dbReference type="PANTHER" id="PTHR33870">
    <property type="entry name" value="CARDIOMYOPATHY-ASSOCIATED PROTEIN"/>
    <property type="match status" value="1"/>
</dbReference>
<dbReference type="EMBL" id="JBANQN010000006">
    <property type="protein sequence ID" value="KAK6786021.1"/>
    <property type="molecule type" value="Genomic_DNA"/>
</dbReference>
<feature type="compositionally biased region" description="Basic and acidic residues" evidence="1">
    <location>
        <begin position="1037"/>
        <end position="1078"/>
    </location>
</feature>
<feature type="compositionally biased region" description="Polar residues" evidence="1">
    <location>
        <begin position="965"/>
        <end position="978"/>
    </location>
</feature>
<dbReference type="PANTHER" id="PTHR33870:SF22">
    <property type="match status" value="1"/>
</dbReference>
<evidence type="ECO:0000256" key="2">
    <source>
        <dbReference type="SAM" id="Phobius"/>
    </source>
</evidence>
<feature type="region of interest" description="Disordered" evidence="1">
    <location>
        <begin position="786"/>
        <end position="890"/>
    </location>
</feature>
<protein>
    <submittedName>
        <fullName evidence="3">Uncharacterized protein</fullName>
    </submittedName>
</protein>
<feature type="compositionally biased region" description="Low complexity" evidence="1">
    <location>
        <begin position="924"/>
        <end position="933"/>
    </location>
</feature>
<reference evidence="3 4" key="1">
    <citation type="submission" date="2024-02" db="EMBL/GenBank/DDBJ databases">
        <title>de novo genome assembly of Solanum bulbocastanum strain 11H21.</title>
        <authorList>
            <person name="Hosaka A.J."/>
        </authorList>
    </citation>
    <scope>NUCLEOTIDE SEQUENCE [LARGE SCALE GENOMIC DNA]</scope>
    <source>
        <tissue evidence="3">Young leaves</tissue>
    </source>
</reference>
<keyword evidence="2" id="KW-0812">Transmembrane</keyword>
<proteinExistence type="predicted"/>
<gene>
    <name evidence="3" type="ORF">RDI58_014546</name>
</gene>
<evidence type="ECO:0000313" key="3">
    <source>
        <dbReference type="EMBL" id="KAK6786021.1"/>
    </source>
</evidence>
<feature type="transmembrane region" description="Helical" evidence="2">
    <location>
        <begin position="30"/>
        <end position="46"/>
    </location>
</feature>
<feature type="region of interest" description="Disordered" evidence="1">
    <location>
        <begin position="379"/>
        <end position="423"/>
    </location>
</feature>
<feature type="compositionally biased region" description="Low complexity" evidence="1">
    <location>
        <begin position="789"/>
        <end position="801"/>
    </location>
</feature>
<feature type="compositionally biased region" description="Basic and acidic residues" evidence="1">
    <location>
        <begin position="821"/>
        <end position="831"/>
    </location>
</feature>
<comment type="caution">
    <text evidence="3">The sequence shown here is derived from an EMBL/GenBank/DDBJ whole genome shotgun (WGS) entry which is preliminary data.</text>
</comment>
<dbReference type="AlphaFoldDB" id="A0AAN8TLK1"/>
<dbReference type="Proteomes" id="UP001371456">
    <property type="component" value="Unassembled WGS sequence"/>
</dbReference>
<keyword evidence="4" id="KW-1185">Reference proteome</keyword>
<sequence length="1151" mass="127931">MAIESSNISSLIWTNVKYSIEFSSTFTKKHPFVSFTLLFFILFYALSPSNTWFFIYSLPLLFFFTILLILFFSIPSFKHFERDVDHSKLSKNINSHHDEDVIENKRKAFLRARSVRRRKSKKCIGTGAEEFIQGGTFRIPFRDDHDQDDFVDKGALIEEKLKDIREVEVHSISHDRDECSSSSSIFKNSRPVEYSGSSYEGSGKCFKSFSCMYERKRECFGETEYDGARNKGVQWKDDDQKNLMDLGLSEIERTRRLESLMARRRARKMLSLQVRRSLMNIGCKETFPPISSILIPKHKESTNQFSTTPGSAPSIMGPNRNPFDLPYDQHEEKPNVRGGSFMQEFMLAQEQKELMSSRHGSFCMGTACPGDLNLDQHERTQRSDLPSRQWFPEISESSKSRHPLGKEDNDRVVEEVPSQASEPEMNVVYKGDHGREVQDEKDSSEVQIKSVLVEDISNRVSSSSSSEDDEPFHKIDNDAILKSIASPALRNLSGDPSPSVLSLLENTIEDERLYYPNRPMHHTPRQSIASDMQVEVSEVGSPPLIDDGSSSVGDEISIDGEIEKAITSSSEDMLMSSSHLARVDENESNSREVREVTEQDIVEFGFSRFHMSENNVQQNIPSERTIEPYSTGSSSFPPPRTDRNQASSSYQQRRPEGLSVVGERFQDSLLQPEFPAQQLPFASTSLVSPTSVLQPNCLIEHGSSSSIDQLQNDRSVNISSERSDSIASQESDISLSNLTLQVSELPSETENSISAKENDVAALILDSGSEQHSETVAFSTIGQGHHSFEASSSTSSSKSVSQPAFSIDQGSSSNLEAQQVDTRKLKNKLPDEVTAESCDPTTTRSSTLTLRNPTVQSSVPHPETQKSAENSKSLPRNDIEETLRDNGGKQPIEEVFSTISQSFDDSQASSSSLSPHDLVVEQVSTASTSSPSPNTMIQPKFSASDGSSTSEEQKRIQDPIPGISSERSVNQDSISLQSIIREVPTASSCSSSPKSVLKPKSSTGQGPLLNFDREEQRGESPSPRMSRTLLVESASDQLHHAEAKTKPSNDEEKSHEEATNHNDAKKEDLPKMSLKEVSVESPNKTTMVSSNNTNKQEKSSDVTNFASTSTNKNEILVTPICASEQTSEKGNSASSREAHTDKTNSKEKAKD</sequence>
<keyword evidence="2" id="KW-0472">Membrane</keyword>